<feature type="compositionally biased region" description="Low complexity" evidence="1">
    <location>
        <begin position="183"/>
        <end position="207"/>
    </location>
</feature>
<proteinExistence type="predicted"/>
<evidence type="ECO:0000313" key="2">
    <source>
        <dbReference type="EMBL" id="CAJ1947903.1"/>
    </source>
</evidence>
<feature type="region of interest" description="Disordered" evidence="1">
    <location>
        <begin position="1"/>
        <end position="30"/>
    </location>
</feature>
<comment type="caution">
    <text evidence="2">The sequence shown here is derived from an EMBL/GenBank/DDBJ whole genome shotgun (WGS) entry which is preliminary data.</text>
</comment>
<evidence type="ECO:0000313" key="3">
    <source>
        <dbReference type="Proteomes" id="UP001295423"/>
    </source>
</evidence>
<dbReference type="AlphaFoldDB" id="A0AAD2JGJ1"/>
<dbReference type="EMBL" id="CAKOGP040001736">
    <property type="protein sequence ID" value="CAJ1947903.1"/>
    <property type="molecule type" value="Genomic_DNA"/>
</dbReference>
<accession>A0AAD2JGJ1</accession>
<name>A0AAD2JGJ1_9STRA</name>
<sequence length="260" mass="28604">MCSPSSTMPSSAESASASAQTSPTTKNAMKKSVSFQSVEIAQYPMELGDNPSAEGLPLCIGWECDSKSLFQIDDYETQKPEPRRRDQFWMPAPYRVDMLQRQGVTASAMLRTTKEMKRIQKSRNRSIQNQKWDKVHLFMEESGRKMKKVTSATSLKKVASGTSLKRISSSSSTIMTAHSDPIGSSTSSLSSLSSSLGKLLPKSTSSPRLSTSGKGKSCRSRDPLDDSRKRLAVHLLQHPEDLDIGNEDCSTEELSGLKME</sequence>
<feature type="region of interest" description="Disordered" evidence="1">
    <location>
        <begin position="160"/>
        <end position="225"/>
    </location>
</feature>
<evidence type="ECO:0000256" key="1">
    <source>
        <dbReference type="SAM" id="MobiDB-lite"/>
    </source>
</evidence>
<protein>
    <submittedName>
        <fullName evidence="2">Uncharacterized protein</fullName>
    </submittedName>
</protein>
<dbReference type="Proteomes" id="UP001295423">
    <property type="component" value="Unassembled WGS sequence"/>
</dbReference>
<feature type="compositionally biased region" description="Acidic residues" evidence="1">
    <location>
        <begin position="242"/>
        <end position="251"/>
    </location>
</feature>
<feature type="compositionally biased region" description="Low complexity" evidence="1">
    <location>
        <begin position="1"/>
        <end position="25"/>
    </location>
</feature>
<keyword evidence="3" id="KW-1185">Reference proteome</keyword>
<organism evidence="2 3">
    <name type="scientific">Cylindrotheca closterium</name>
    <dbReference type="NCBI Taxonomy" id="2856"/>
    <lineage>
        <taxon>Eukaryota</taxon>
        <taxon>Sar</taxon>
        <taxon>Stramenopiles</taxon>
        <taxon>Ochrophyta</taxon>
        <taxon>Bacillariophyta</taxon>
        <taxon>Bacillariophyceae</taxon>
        <taxon>Bacillariophycidae</taxon>
        <taxon>Bacillariales</taxon>
        <taxon>Bacillariaceae</taxon>
        <taxon>Cylindrotheca</taxon>
    </lineage>
</organism>
<reference evidence="2" key="1">
    <citation type="submission" date="2023-08" db="EMBL/GenBank/DDBJ databases">
        <authorList>
            <person name="Audoor S."/>
            <person name="Bilcke G."/>
        </authorList>
    </citation>
    <scope>NUCLEOTIDE SEQUENCE</scope>
</reference>
<feature type="region of interest" description="Disordered" evidence="1">
    <location>
        <begin position="239"/>
        <end position="260"/>
    </location>
</feature>
<gene>
    <name evidence="2" type="ORF">CYCCA115_LOCUS11366</name>
</gene>